<proteinExistence type="predicted"/>
<dbReference type="AlphaFoldDB" id="A0A3D4V608"/>
<dbReference type="OMA" id="HGWNNDR"/>
<dbReference type="Proteomes" id="UP000264071">
    <property type="component" value="Unassembled WGS sequence"/>
</dbReference>
<evidence type="ECO:0000313" key="1">
    <source>
        <dbReference type="EMBL" id="HCT56541.1"/>
    </source>
</evidence>
<dbReference type="EMBL" id="DPIY01000005">
    <property type="protein sequence ID" value="HCT56541.1"/>
    <property type="molecule type" value="Genomic_DNA"/>
</dbReference>
<accession>A0A3D4V608</accession>
<protein>
    <recommendedName>
        <fullName evidence="3">Alpha/beta hydrolase</fullName>
    </recommendedName>
</protein>
<comment type="caution">
    <text evidence="1">The sequence shown here is derived from an EMBL/GenBank/DDBJ whole genome shotgun (WGS) entry which is preliminary data.</text>
</comment>
<evidence type="ECO:0008006" key="3">
    <source>
        <dbReference type="Google" id="ProtNLM"/>
    </source>
</evidence>
<organism evidence="1 2">
    <name type="scientific">Gemmatimonas aurantiaca</name>
    <dbReference type="NCBI Taxonomy" id="173480"/>
    <lineage>
        <taxon>Bacteria</taxon>
        <taxon>Pseudomonadati</taxon>
        <taxon>Gemmatimonadota</taxon>
        <taxon>Gemmatimonadia</taxon>
        <taxon>Gemmatimonadales</taxon>
        <taxon>Gemmatimonadaceae</taxon>
        <taxon>Gemmatimonas</taxon>
    </lineage>
</organism>
<reference evidence="1 2" key="1">
    <citation type="journal article" date="2018" name="Nat. Biotechnol.">
        <title>A standardized bacterial taxonomy based on genome phylogeny substantially revises the tree of life.</title>
        <authorList>
            <person name="Parks D.H."/>
            <person name="Chuvochina M."/>
            <person name="Waite D.W."/>
            <person name="Rinke C."/>
            <person name="Skarshewski A."/>
            <person name="Chaumeil P.A."/>
            <person name="Hugenholtz P."/>
        </authorList>
    </citation>
    <scope>NUCLEOTIDE SEQUENCE [LARGE SCALE GENOMIC DNA]</scope>
    <source>
        <strain evidence="1">UBA8844</strain>
    </source>
</reference>
<dbReference type="InterPro" id="IPR029058">
    <property type="entry name" value="AB_hydrolase_fold"/>
</dbReference>
<evidence type="ECO:0000313" key="2">
    <source>
        <dbReference type="Proteomes" id="UP000264071"/>
    </source>
</evidence>
<dbReference type="SUPFAM" id="SSF53474">
    <property type="entry name" value="alpha/beta-Hydrolases"/>
    <property type="match status" value="1"/>
</dbReference>
<gene>
    <name evidence="1" type="ORF">DGD08_04930</name>
</gene>
<name>A0A3D4V608_9BACT</name>
<sequence>MSTLSGFDYVALPYDGEGKPTSAKALNELLALVKSTKATDVLLLAHGFRNDEKEASSLYERFLDNFRTHLTHANIAAAMKDRRFVAAGVFWPSKTFYEKPDKDEGGTQSFDGDDARDDVRQQLAAIDDGTLSATQKKALTKAIAMFDDIEDDTDKQDAFVKLLLSVVEEADEDPTEGLELLKAQSGSELLAKLGRPVILPTAQDGEGGTAAIGTRSGNDGEEGRPLFIGGYIKSAAGRVGQLLNMTTWYTMKNRSGTVGGAGVADAVRALKTIPGVRVHLIGHSLGGRGMAACAKALSAAPMVQADSLSLLEAAFSHYGFSKDNGHGTRGFFRDVIDKGVVRGPLISTYSYQDTVVGKAYSIASRLADDNVKAIGDKDDQFGGIGRNGTQRYAEATNRTLAKVGDKYAFTLKVVNNLDGSGGLIKDHSDVTNPEVTYAVACAIAAT</sequence>